<feature type="transmembrane region" description="Helical" evidence="6">
    <location>
        <begin position="231"/>
        <end position="254"/>
    </location>
</feature>
<dbReference type="STRING" id="1555112.LIP_0875"/>
<feature type="transmembrane region" description="Helical" evidence="6">
    <location>
        <begin position="22"/>
        <end position="52"/>
    </location>
</feature>
<accession>A0A0K2SI90</accession>
<name>A0A0K2SI90_LIMPI</name>
<dbReference type="CDD" id="cd16914">
    <property type="entry name" value="EcfT"/>
    <property type="match status" value="1"/>
</dbReference>
<sequence length="256" mass="27497">MRVSLYAPGDTWVHRLDPITKLLMAGVGIVLTFLLPSLQGGAALLAVLLLVLGTAGVLHRAVPVYVGVAVIGVTFVVVQGLVNPANVHPLARLGPVVLYREGLLVGLRLALRLYDILSATLILVLVTNPSDLVESLVRRGASPRFGYVMMAVLQIIPTMVASTATITDAQRSRGMETEGRLWVRLRAFVPLMGPLVTGSLIATEERALALEVRGFAGNRRPTFLKEERMPGYAAAVRLLSLAVLLLGVAGRWLLGW</sequence>
<evidence type="ECO:0000256" key="5">
    <source>
        <dbReference type="ARBA" id="ARBA00023136"/>
    </source>
</evidence>
<reference evidence="8" key="2">
    <citation type="journal article" date="2016" name="Int. J. Syst. Evol. Microbiol.">
        <title>Complete genome sequence and cell structure of Limnochorda pilosa, a Gram-negative spore-former within the phylum Firmicutes.</title>
        <authorList>
            <person name="Watanabe M."/>
            <person name="Kojima H."/>
            <person name="Fukui M."/>
        </authorList>
    </citation>
    <scope>NUCLEOTIDE SEQUENCE [LARGE SCALE GENOMIC DNA]</scope>
    <source>
        <strain evidence="8">HC45</strain>
    </source>
</reference>
<evidence type="ECO:0000256" key="6">
    <source>
        <dbReference type="SAM" id="Phobius"/>
    </source>
</evidence>
<dbReference type="InterPro" id="IPR003339">
    <property type="entry name" value="ABC/ECF_trnsptr_transmembrane"/>
</dbReference>
<dbReference type="PANTHER" id="PTHR34857:SF2">
    <property type="entry name" value="SLL0384 PROTEIN"/>
    <property type="match status" value="1"/>
</dbReference>
<gene>
    <name evidence="7" type="ORF">LIP_0875</name>
</gene>
<feature type="transmembrane region" description="Helical" evidence="6">
    <location>
        <begin position="147"/>
        <end position="167"/>
    </location>
</feature>
<dbReference type="EMBL" id="AP014924">
    <property type="protein sequence ID" value="BAS26732.1"/>
    <property type="molecule type" value="Genomic_DNA"/>
</dbReference>
<keyword evidence="8" id="KW-1185">Reference proteome</keyword>
<feature type="transmembrane region" description="Helical" evidence="6">
    <location>
        <begin position="64"/>
        <end position="82"/>
    </location>
</feature>
<protein>
    <submittedName>
        <fullName evidence="7">Cobalt ABC transporter permease</fullName>
    </submittedName>
</protein>
<organism evidence="7 8">
    <name type="scientific">Limnochorda pilosa</name>
    <dbReference type="NCBI Taxonomy" id="1555112"/>
    <lineage>
        <taxon>Bacteria</taxon>
        <taxon>Bacillati</taxon>
        <taxon>Bacillota</taxon>
        <taxon>Limnochordia</taxon>
        <taxon>Limnochordales</taxon>
        <taxon>Limnochordaceae</taxon>
        <taxon>Limnochorda</taxon>
    </lineage>
</organism>
<dbReference type="KEGG" id="lpil:LIP_0875"/>
<dbReference type="InterPro" id="IPR051611">
    <property type="entry name" value="ECF_transporter_component"/>
</dbReference>
<keyword evidence="3 6" id="KW-0812">Transmembrane</keyword>
<feature type="transmembrane region" description="Helical" evidence="6">
    <location>
        <begin position="102"/>
        <end position="126"/>
    </location>
</feature>
<dbReference type="AlphaFoldDB" id="A0A0K2SI90"/>
<proteinExistence type="predicted"/>
<dbReference type="Pfam" id="PF02361">
    <property type="entry name" value="CbiQ"/>
    <property type="match status" value="1"/>
</dbReference>
<keyword evidence="2" id="KW-1003">Cell membrane</keyword>
<reference evidence="8" key="1">
    <citation type="submission" date="2015-07" db="EMBL/GenBank/DDBJ databases">
        <title>Complete genome sequence and phylogenetic analysis of Limnochorda pilosa.</title>
        <authorList>
            <person name="Watanabe M."/>
            <person name="Kojima H."/>
            <person name="Fukui M."/>
        </authorList>
    </citation>
    <scope>NUCLEOTIDE SEQUENCE [LARGE SCALE GENOMIC DNA]</scope>
    <source>
        <strain evidence="8">HC45</strain>
    </source>
</reference>
<dbReference type="Proteomes" id="UP000065807">
    <property type="component" value="Chromosome"/>
</dbReference>
<dbReference type="PATRIC" id="fig|1555112.3.peg.911"/>
<evidence type="ECO:0000256" key="3">
    <source>
        <dbReference type="ARBA" id="ARBA00022692"/>
    </source>
</evidence>
<evidence type="ECO:0000313" key="8">
    <source>
        <dbReference type="Proteomes" id="UP000065807"/>
    </source>
</evidence>
<comment type="subcellular location">
    <subcellularLocation>
        <location evidence="1">Membrane</location>
        <topology evidence="1">Multi-pass membrane protein</topology>
    </subcellularLocation>
</comment>
<evidence type="ECO:0000256" key="2">
    <source>
        <dbReference type="ARBA" id="ARBA00022475"/>
    </source>
</evidence>
<evidence type="ECO:0000256" key="1">
    <source>
        <dbReference type="ARBA" id="ARBA00004141"/>
    </source>
</evidence>
<evidence type="ECO:0000313" key="7">
    <source>
        <dbReference type="EMBL" id="BAS26732.1"/>
    </source>
</evidence>
<dbReference type="PANTHER" id="PTHR34857">
    <property type="entry name" value="SLL0384 PROTEIN"/>
    <property type="match status" value="1"/>
</dbReference>
<keyword evidence="5 6" id="KW-0472">Membrane</keyword>
<dbReference type="GO" id="GO:0005886">
    <property type="term" value="C:plasma membrane"/>
    <property type="evidence" value="ECO:0007669"/>
    <property type="project" value="UniProtKB-ARBA"/>
</dbReference>
<keyword evidence="4 6" id="KW-1133">Transmembrane helix</keyword>
<evidence type="ECO:0000256" key="4">
    <source>
        <dbReference type="ARBA" id="ARBA00022989"/>
    </source>
</evidence>